<gene>
    <name evidence="1" type="ORF">GBF38_003429</name>
</gene>
<evidence type="ECO:0000313" key="2">
    <source>
        <dbReference type="Proteomes" id="UP000805704"/>
    </source>
</evidence>
<dbReference type="EMBL" id="CM024789">
    <property type="protein sequence ID" value="KAG8014790.1"/>
    <property type="molecule type" value="Genomic_DNA"/>
</dbReference>
<proteinExistence type="predicted"/>
<keyword evidence="2" id="KW-1185">Reference proteome</keyword>
<protein>
    <submittedName>
        <fullName evidence="1">Uncharacterized protein</fullName>
    </submittedName>
</protein>
<organism evidence="1 2">
    <name type="scientific">Nibea albiflora</name>
    <name type="common">Yellow drum</name>
    <name type="synonym">Corvina albiflora</name>
    <dbReference type="NCBI Taxonomy" id="240163"/>
    <lineage>
        <taxon>Eukaryota</taxon>
        <taxon>Metazoa</taxon>
        <taxon>Chordata</taxon>
        <taxon>Craniata</taxon>
        <taxon>Vertebrata</taxon>
        <taxon>Euteleostomi</taxon>
        <taxon>Actinopterygii</taxon>
        <taxon>Neopterygii</taxon>
        <taxon>Teleostei</taxon>
        <taxon>Neoteleostei</taxon>
        <taxon>Acanthomorphata</taxon>
        <taxon>Eupercaria</taxon>
        <taxon>Sciaenidae</taxon>
        <taxon>Nibea</taxon>
    </lineage>
</organism>
<comment type="caution">
    <text evidence="1">The sequence shown here is derived from an EMBL/GenBank/DDBJ whole genome shotgun (WGS) entry which is preliminary data.</text>
</comment>
<sequence>MWLTEVKQKESRRRLNRGNPREKSWLTCLVDGQKDRKADNPETDVRGPGFTVVAVVQPTLCRFDPSDQNALSPTRQKNTSLLPVDPTGRSPGAPCHLCQTDCGAATQAYTRLNRLVP</sequence>
<dbReference type="Proteomes" id="UP000805704">
    <property type="component" value="Chromosome 1"/>
</dbReference>
<evidence type="ECO:0000313" key="1">
    <source>
        <dbReference type="EMBL" id="KAG8014790.1"/>
    </source>
</evidence>
<accession>A0ACB7FL82</accession>
<reference evidence="1" key="1">
    <citation type="submission" date="2020-04" db="EMBL/GenBank/DDBJ databases">
        <title>A chromosome-scale assembly and high-density genetic map of the yellow drum (Nibea albiflora) genome.</title>
        <authorList>
            <person name="Xu D."/>
            <person name="Zhang W."/>
            <person name="Chen R."/>
            <person name="Tan P."/>
            <person name="Wang L."/>
            <person name="Song H."/>
            <person name="Tian L."/>
            <person name="Zhu Q."/>
            <person name="Wang B."/>
        </authorList>
    </citation>
    <scope>NUCLEOTIDE SEQUENCE</scope>
    <source>
        <strain evidence="1">ZJHYS-2018</strain>
    </source>
</reference>
<name>A0ACB7FL82_NIBAL</name>